<dbReference type="STRING" id="1160895.CM19_10760"/>
<dbReference type="Proteomes" id="UP000024332">
    <property type="component" value="Unassembled WGS sequence"/>
</dbReference>
<reference evidence="1 2" key="1">
    <citation type="submission" date="2014-03" db="EMBL/GenBank/DDBJ databases">
        <title>Draft genome sequence of the novel thermoacidophilic archaea Acidianus copahuensis ALE1 strain, isolated from Copahue volcanic area in Neuquen Argentina.</title>
        <authorList>
            <person name="Urbieta M.S."/>
            <person name="Rascovan N."/>
            <person name="Castro C."/>
            <person name="Revale S."/>
            <person name="Giaveno M.A."/>
            <person name="Vazquez M.P."/>
            <person name="Donati E.R."/>
        </authorList>
    </citation>
    <scope>NUCLEOTIDE SEQUENCE [LARGE SCALE GENOMIC DNA]</scope>
    <source>
        <strain evidence="1 2">ALE1</strain>
    </source>
</reference>
<evidence type="ECO:0000313" key="2">
    <source>
        <dbReference type="Proteomes" id="UP000024332"/>
    </source>
</evidence>
<accession>A0A031LLR1</accession>
<proteinExistence type="predicted"/>
<name>A0A031LLR1_9CREN</name>
<organism evidence="1 2">
    <name type="scientific">Candidatus Acidianus copahuensis</name>
    <dbReference type="NCBI Taxonomy" id="1160895"/>
    <lineage>
        <taxon>Archaea</taxon>
        <taxon>Thermoproteota</taxon>
        <taxon>Thermoprotei</taxon>
        <taxon>Sulfolobales</taxon>
        <taxon>Sulfolobaceae</taxon>
        <taxon>Acidianus</taxon>
    </lineage>
</organism>
<comment type="caution">
    <text evidence="1">The sequence shown here is derived from an EMBL/GenBank/DDBJ whole genome shotgun (WGS) entry which is preliminary data.</text>
</comment>
<dbReference type="EMBL" id="JFZT01000055">
    <property type="protein sequence ID" value="EZQ02173.1"/>
    <property type="molecule type" value="Genomic_DNA"/>
</dbReference>
<gene>
    <name evidence="1" type="ORF">CM19_10760</name>
</gene>
<keyword evidence="2" id="KW-1185">Reference proteome</keyword>
<evidence type="ECO:0000313" key="1">
    <source>
        <dbReference type="EMBL" id="EZQ02173.1"/>
    </source>
</evidence>
<dbReference type="AlphaFoldDB" id="A0A031LLR1"/>
<protein>
    <submittedName>
        <fullName evidence="1">Uncharacterized protein</fullName>
    </submittedName>
</protein>
<sequence length="354" mass="39382">MKGLSEGLGMVFVLFILIAVLVPFLLLLGSMPSQANVDQQVASPFLQQNKEQLAEFNGTVGFYYDEDNGLGLIVFYGYSPYFSWGNVSYFITYPSLSITWLQNKTVIVEEGGSRYQGVLVYGKGDELALSTYQGNIIYATPKTIEVSGSTVILPTSSTNSTNSDPTIVKTGVLYYETDESGHYQYERGEFYYNLFYQVNSPVAYINISLEVGYQIKWVVCGGVSLTSPKIQTGELYINATHVEYGIYQGGWHEETGFYGPLNISLEGNYTYSNSHNNEGYFSVIDYIVIINVVYENGKSVTIMSIGPIEHESFPQISINIDHGSSGYYNQLTWIATVEGTEKISVEPTLIDDKV</sequence>